<keyword evidence="2" id="KW-1185">Reference proteome</keyword>
<dbReference type="RefSeq" id="WP_268638986.1">
    <property type="nucleotide sequence ID" value="NZ_JAMDLZ010000038.1"/>
</dbReference>
<evidence type="ECO:0000313" key="1">
    <source>
        <dbReference type="EMBL" id="MCY9548979.1"/>
    </source>
</evidence>
<dbReference type="EMBL" id="JAMDLZ010000038">
    <property type="protein sequence ID" value="MCY9548979.1"/>
    <property type="molecule type" value="Genomic_DNA"/>
</dbReference>
<gene>
    <name evidence="1" type="ORF">M5W82_19015</name>
</gene>
<comment type="caution">
    <text evidence="1">The sequence shown here is derived from an EMBL/GenBank/DDBJ whole genome shotgun (WGS) entry which is preliminary data.</text>
</comment>
<organism evidence="1 2">
    <name type="scientific">Lysinibacillus xylanilyticus</name>
    <dbReference type="NCBI Taxonomy" id="582475"/>
    <lineage>
        <taxon>Bacteria</taxon>
        <taxon>Bacillati</taxon>
        <taxon>Bacillota</taxon>
        <taxon>Bacilli</taxon>
        <taxon>Bacillales</taxon>
        <taxon>Bacillaceae</taxon>
        <taxon>Lysinibacillus</taxon>
    </lineage>
</organism>
<name>A0ABT4ETI3_9BACI</name>
<dbReference type="Proteomes" id="UP001527052">
    <property type="component" value="Unassembled WGS sequence"/>
</dbReference>
<accession>A0ABT4ETI3</accession>
<protein>
    <submittedName>
        <fullName evidence="1">Uncharacterized protein</fullName>
    </submittedName>
</protein>
<reference evidence="1 2" key="1">
    <citation type="submission" date="2022-05" db="EMBL/GenBank/DDBJ databases">
        <title>Genome Sequencing of Bee-Associated Microbes.</title>
        <authorList>
            <person name="Dunlap C."/>
        </authorList>
    </citation>
    <scope>NUCLEOTIDE SEQUENCE [LARGE SCALE GENOMIC DNA]</scope>
    <source>
        <strain evidence="1 2">NRRL BD-083</strain>
    </source>
</reference>
<proteinExistence type="predicted"/>
<evidence type="ECO:0000313" key="2">
    <source>
        <dbReference type="Proteomes" id="UP001527052"/>
    </source>
</evidence>
<sequence>MSGNKSTCLVGLNLVSQEIARPEMASDMAEDVVGMVVADMAAEDAVDKVVADMAAEDAVDMAVADMVAEDVVDMAVKGAMDTVMGLKMDMGYQKAW</sequence>